<feature type="transmembrane region" description="Helical" evidence="1">
    <location>
        <begin position="9"/>
        <end position="27"/>
    </location>
</feature>
<reference evidence="2" key="2">
    <citation type="submission" date="2021-04" db="EMBL/GenBank/DDBJ databases">
        <authorList>
            <person name="Dong X."/>
        </authorList>
    </citation>
    <scope>NUCLEOTIDE SEQUENCE</scope>
    <source>
        <strain evidence="2">ZWT</strain>
    </source>
</reference>
<feature type="transmembrane region" description="Helical" evidence="1">
    <location>
        <begin position="81"/>
        <end position="100"/>
    </location>
</feature>
<protein>
    <submittedName>
        <fullName evidence="2">Uncharacterized protein</fullName>
    </submittedName>
</protein>
<evidence type="ECO:0000313" key="2">
    <source>
        <dbReference type="EMBL" id="MCM1988464.1"/>
    </source>
</evidence>
<keyword evidence="1" id="KW-0812">Transmembrane</keyword>
<name>A0A9J6NZA8_9CLOT</name>
<proteinExistence type="predicted"/>
<dbReference type="EMBL" id="JAGSOJ010000001">
    <property type="protein sequence ID" value="MCM1988464.1"/>
    <property type="molecule type" value="Genomic_DNA"/>
</dbReference>
<comment type="caution">
    <text evidence="2">The sequence shown here is derived from an EMBL/GenBank/DDBJ whole genome shotgun (WGS) entry which is preliminary data.</text>
</comment>
<accession>A0A9J6NZA8</accession>
<feature type="transmembrane region" description="Helical" evidence="1">
    <location>
        <begin position="120"/>
        <end position="140"/>
    </location>
</feature>
<dbReference type="Proteomes" id="UP001056429">
    <property type="component" value="Unassembled WGS sequence"/>
</dbReference>
<evidence type="ECO:0000256" key="1">
    <source>
        <dbReference type="SAM" id="Phobius"/>
    </source>
</evidence>
<evidence type="ECO:0000313" key="3">
    <source>
        <dbReference type="Proteomes" id="UP001056429"/>
    </source>
</evidence>
<keyword evidence="1" id="KW-0472">Membrane</keyword>
<sequence length="148" mass="17563">MKVKSWIKYFGYTCLILIIVFWGQHVFEIIRKNNQRFNFYTFYNTAMYISFYGSIGLFFGLEHLLSEIKKKGKWMINWPKIIFMGIPSLYFSFGIAIYYMDTPIIRDVIAYPIVVLLRNGSVFMPVFQMTLGYSIITSFYKDNKNLSI</sequence>
<organism evidence="2 3">
    <name type="scientific">Oceanirhabdus seepicola</name>
    <dbReference type="NCBI Taxonomy" id="2828781"/>
    <lineage>
        <taxon>Bacteria</taxon>
        <taxon>Bacillati</taxon>
        <taxon>Bacillota</taxon>
        <taxon>Clostridia</taxon>
        <taxon>Eubacteriales</taxon>
        <taxon>Clostridiaceae</taxon>
        <taxon>Oceanirhabdus</taxon>
    </lineage>
</organism>
<feature type="transmembrane region" description="Helical" evidence="1">
    <location>
        <begin position="39"/>
        <end position="61"/>
    </location>
</feature>
<dbReference type="AlphaFoldDB" id="A0A9J6NZA8"/>
<dbReference type="RefSeq" id="WP_250857330.1">
    <property type="nucleotide sequence ID" value="NZ_JAGSOJ010000001.1"/>
</dbReference>
<reference evidence="2" key="1">
    <citation type="journal article" date="2021" name="mSystems">
        <title>Bacteria and Archaea Synergistically Convert Glycine Betaine to Biogenic Methane in the Formosa Cold Seep of the South China Sea.</title>
        <authorList>
            <person name="Li L."/>
            <person name="Zhang W."/>
            <person name="Zhang S."/>
            <person name="Song L."/>
            <person name="Sun Q."/>
            <person name="Zhang H."/>
            <person name="Xiang H."/>
            <person name="Dong X."/>
        </authorList>
    </citation>
    <scope>NUCLEOTIDE SEQUENCE</scope>
    <source>
        <strain evidence="2">ZWT</strain>
    </source>
</reference>
<keyword evidence="3" id="KW-1185">Reference proteome</keyword>
<keyword evidence="1" id="KW-1133">Transmembrane helix</keyword>
<gene>
    <name evidence="2" type="ORF">KDK92_01845</name>
</gene>